<dbReference type="Proteomes" id="UP000694240">
    <property type="component" value="Chromosome 12"/>
</dbReference>
<feature type="domain" description="Ubiquitin-like protease family profile" evidence="4">
    <location>
        <begin position="842"/>
        <end position="1040"/>
    </location>
</feature>
<evidence type="ECO:0000256" key="2">
    <source>
        <dbReference type="ARBA" id="ARBA00022801"/>
    </source>
</evidence>
<dbReference type="Pfam" id="PF09331">
    <property type="entry name" value="DUF1985"/>
    <property type="match status" value="1"/>
</dbReference>
<dbReference type="InterPro" id="IPR015410">
    <property type="entry name" value="DUF1985"/>
</dbReference>
<evidence type="ECO:0000256" key="1">
    <source>
        <dbReference type="ARBA" id="ARBA00022670"/>
    </source>
</evidence>
<dbReference type="PANTHER" id="PTHR48449:SF2">
    <property type="entry name" value="UBIQUITIN-LIKE PROTEASE FAMILY PROFILE DOMAIN-CONTAINING PROTEIN"/>
    <property type="match status" value="1"/>
</dbReference>
<feature type="region of interest" description="Disordered" evidence="3">
    <location>
        <begin position="552"/>
        <end position="736"/>
    </location>
</feature>
<feature type="compositionally biased region" description="Polar residues" evidence="3">
    <location>
        <begin position="720"/>
        <end position="729"/>
    </location>
</feature>
<reference evidence="5 6" key="1">
    <citation type="submission" date="2020-12" db="EMBL/GenBank/DDBJ databases">
        <title>Concerted genomic and epigenomic changes stabilize Arabidopsis allopolyploids.</title>
        <authorList>
            <person name="Chen Z."/>
        </authorList>
    </citation>
    <scope>NUCLEOTIDE SEQUENCE [LARGE SCALE GENOMIC DNA]</scope>
    <source>
        <strain evidence="5">Allo738</strain>
        <tissue evidence="5">Leaf</tissue>
    </source>
</reference>
<accession>A0A8T1YDN5</accession>
<dbReference type="InterPro" id="IPR003653">
    <property type="entry name" value="Peptidase_C48_C"/>
</dbReference>
<feature type="region of interest" description="Disordered" evidence="3">
    <location>
        <begin position="440"/>
        <end position="484"/>
    </location>
</feature>
<feature type="compositionally biased region" description="Polar residues" evidence="3">
    <location>
        <begin position="469"/>
        <end position="484"/>
    </location>
</feature>
<name>A0A8T1YDN5_9BRAS</name>
<dbReference type="PANTHER" id="PTHR48449">
    <property type="entry name" value="DUF1985 DOMAIN-CONTAINING PROTEIN"/>
    <property type="match status" value="1"/>
</dbReference>
<keyword evidence="1" id="KW-0645">Protease</keyword>
<proteinExistence type="predicted"/>
<protein>
    <recommendedName>
        <fullName evidence="4">Ubiquitin-like protease family profile domain-containing protein</fullName>
    </recommendedName>
</protein>
<dbReference type="Pfam" id="PF02902">
    <property type="entry name" value="Peptidase_C48"/>
    <property type="match status" value="1"/>
</dbReference>
<dbReference type="GO" id="GO:0008234">
    <property type="term" value="F:cysteine-type peptidase activity"/>
    <property type="evidence" value="ECO:0007669"/>
    <property type="project" value="InterPro"/>
</dbReference>
<gene>
    <name evidence="5" type="ORF">ISN45_Aa07g039030</name>
</gene>
<dbReference type="EMBL" id="JAEFBK010000012">
    <property type="protein sequence ID" value="KAG7544030.1"/>
    <property type="molecule type" value="Genomic_DNA"/>
</dbReference>
<dbReference type="GO" id="GO:0006508">
    <property type="term" value="P:proteolysis"/>
    <property type="evidence" value="ECO:0007669"/>
    <property type="project" value="UniProtKB-KW"/>
</dbReference>
<evidence type="ECO:0000313" key="6">
    <source>
        <dbReference type="Proteomes" id="UP000694240"/>
    </source>
</evidence>
<evidence type="ECO:0000256" key="3">
    <source>
        <dbReference type="SAM" id="MobiDB-lite"/>
    </source>
</evidence>
<feature type="region of interest" description="Disordered" evidence="3">
    <location>
        <begin position="356"/>
        <end position="394"/>
    </location>
</feature>
<comment type="caution">
    <text evidence="5">The sequence shown here is derived from an EMBL/GenBank/DDBJ whole genome shotgun (WGS) entry which is preliminary data.</text>
</comment>
<sequence>MADLGLPHRLIAAGEEPLGERVNVYNKMKTLRGIIDSLDQTEIQLIRDSPLGGLLDFPNKPAWSASFGLTLLSRQLDIAKSNEIWVVYAGTPVRFSLREFRLVTGLACGRYPAVPKKKRKGTAGKEIPFYSTLFGLETDVTVERVIIMLKKKVTDDPSLRIRYAVLALVDGYLLPTSHHPKIVKEHAEMSENLTSFLAYPWGRLSFEMMMNSIKERELEQLATTSVAVQGLLFALQLVVLQAVPAIQEGPVLEETIGSESDEEAVEIIPHQVVPFKLGNAKAIDVKCQAVVAPIICPEVVLDDGEDLSWSDDEVDPSVDKMVSLAEQGFKFNNDMFPGGCIPSQIVVAPKKQKRSAVLKGGRVMKGKKQGRNQRNPTGIRRSHQSPPIEEASASGSFDMNALSRLLDVKLNAHSKKIIKAVTDWFLANTVISAENGKEVQLSDNNPVGNSEDERGDSLFRRPSRRTKNAPASSQPPQRSFNSDGTIDAIADFYNVNYGGEFSGPRRNNDVGQSGNGDGVVADNNQTGNEVRSDFANDVELANDMVRKDPVEVPPHDVDGSNGDGVVTDNIQKPAKEVSTDGSPDGELGDGMDIEEPKPAKEVSTDGSPDGELGDGMDIEEPAEVPPPTVEGSSDISNGMAKDKTVEVPPPNVVESNELSNGMPSEKTVALHPPVVEESNDHCNGMATDETGSHQEVDSDSSTQSARSNQSISSPGDYADSESQGVSQLGSDPLHGSQIQVQPDVHVSNTQVVGQMGSEPLLAHVPSQSSVVGYPGGRKSKRLRTRSSKLDGRFQFDKKTKLLVGHPSPIATLSTRSIDPDERFNNSMKKLKAISSISLGDDVSIASKDIIDLIDRKKPLSNKVMDALLKFSRHILRTDDVDGEKLRVDLLDTKFISHLCRLFPKFSKAPVPEDFQFPKALIDAVAGVGELDRAQLFTEVDYLYLPFNFDKKHWVALVVELKCAKITVLDCNVHLRTDASLKMDLQPLATMLPFLFRQAACNPTMSQLLTSPFSIERSLCIPQVTAHVDSGLMSLFLIHGHAAGGMDDCVEFPPDSIDAETKKLVSALILAGVP</sequence>
<keyword evidence="6" id="KW-1185">Reference proteome</keyword>
<feature type="compositionally biased region" description="Polar residues" evidence="3">
    <location>
        <begin position="699"/>
        <end position="713"/>
    </location>
</feature>
<evidence type="ECO:0000259" key="4">
    <source>
        <dbReference type="PROSITE" id="PS50600"/>
    </source>
</evidence>
<feature type="region of interest" description="Disordered" evidence="3">
    <location>
        <begin position="503"/>
        <end position="529"/>
    </location>
</feature>
<keyword evidence="2" id="KW-0378">Hydrolase</keyword>
<dbReference type="PROSITE" id="PS50600">
    <property type="entry name" value="ULP_PROTEASE"/>
    <property type="match status" value="1"/>
</dbReference>
<feature type="compositionally biased region" description="Acidic residues" evidence="3">
    <location>
        <begin position="611"/>
        <end position="622"/>
    </location>
</feature>
<dbReference type="AlphaFoldDB" id="A0A8T1YDN5"/>
<feature type="compositionally biased region" description="Basic residues" evidence="3">
    <location>
        <begin position="356"/>
        <end position="371"/>
    </location>
</feature>
<organism evidence="5 6">
    <name type="scientific">Arabidopsis thaliana x Arabidopsis arenosa</name>
    <dbReference type="NCBI Taxonomy" id="1240361"/>
    <lineage>
        <taxon>Eukaryota</taxon>
        <taxon>Viridiplantae</taxon>
        <taxon>Streptophyta</taxon>
        <taxon>Embryophyta</taxon>
        <taxon>Tracheophyta</taxon>
        <taxon>Spermatophyta</taxon>
        <taxon>Magnoliopsida</taxon>
        <taxon>eudicotyledons</taxon>
        <taxon>Gunneridae</taxon>
        <taxon>Pentapetalae</taxon>
        <taxon>rosids</taxon>
        <taxon>malvids</taxon>
        <taxon>Brassicales</taxon>
        <taxon>Brassicaceae</taxon>
        <taxon>Camelineae</taxon>
        <taxon>Arabidopsis</taxon>
    </lineage>
</organism>
<evidence type="ECO:0000313" key="5">
    <source>
        <dbReference type="EMBL" id="KAG7544030.1"/>
    </source>
</evidence>
<feature type="compositionally biased region" description="Basic and acidic residues" evidence="3">
    <location>
        <begin position="594"/>
        <end position="603"/>
    </location>
</feature>